<proteinExistence type="predicted"/>
<sequence length="262" mass="27127">MPTIEDIADELLALTPAEFTAARNARAKQLGGELGAAVKALPRPSAGAWATNLLARAKSDELAQLFALGDALRDAQSEADRDTLADLTRQRRALVSALAKLAAGLADDAGHAVNATAVAEVERTLQAGMTDPAAAAAISSGRLLRGLSGDGLDAVDLDDAVAGQPARARAVVTSIESKRAVKAAEVAVAEAKSALEDADRMSQDAGRAKEALALERQELREHLAEVEAELTDAARAVEAADRDRAKAARALDEAEEARAALD</sequence>
<comment type="caution">
    <text evidence="2">The sequence shown here is derived from an EMBL/GenBank/DDBJ whole genome shotgun (WGS) entry which is preliminary data.</text>
</comment>
<evidence type="ECO:0000313" key="3">
    <source>
        <dbReference type="Proteomes" id="UP000536685"/>
    </source>
</evidence>
<protein>
    <submittedName>
        <fullName evidence="2">DNA-binding transcriptional MerR regulator</fullName>
    </submittedName>
</protein>
<name>A0A841APN3_9MICO</name>
<dbReference type="RefSeq" id="WP_184236950.1">
    <property type="nucleotide sequence ID" value="NZ_JACHMJ010000001.1"/>
</dbReference>
<dbReference type="GO" id="GO:0003677">
    <property type="term" value="F:DNA binding"/>
    <property type="evidence" value="ECO:0007669"/>
    <property type="project" value="UniProtKB-KW"/>
</dbReference>
<keyword evidence="3" id="KW-1185">Reference proteome</keyword>
<dbReference type="EMBL" id="JACHMJ010000001">
    <property type="protein sequence ID" value="MBB5843721.1"/>
    <property type="molecule type" value="Genomic_DNA"/>
</dbReference>
<gene>
    <name evidence="2" type="ORF">HD599_002044</name>
</gene>
<evidence type="ECO:0000313" key="2">
    <source>
        <dbReference type="EMBL" id="MBB5843721.1"/>
    </source>
</evidence>
<accession>A0A841APN3</accession>
<feature type="region of interest" description="Disordered" evidence="1">
    <location>
        <begin position="239"/>
        <end position="262"/>
    </location>
</feature>
<evidence type="ECO:0000256" key="1">
    <source>
        <dbReference type="SAM" id="MobiDB-lite"/>
    </source>
</evidence>
<reference evidence="2 3" key="1">
    <citation type="submission" date="2020-08" db="EMBL/GenBank/DDBJ databases">
        <title>Sequencing the genomes of 1000 actinobacteria strains.</title>
        <authorList>
            <person name="Klenk H.-P."/>
        </authorList>
    </citation>
    <scope>NUCLEOTIDE SEQUENCE [LARGE SCALE GENOMIC DNA]</scope>
    <source>
        <strain evidence="2 3">DSM 105784</strain>
    </source>
</reference>
<organism evidence="2 3">
    <name type="scientific">Conyzicola lurida</name>
    <dbReference type="NCBI Taxonomy" id="1172621"/>
    <lineage>
        <taxon>Bacteria</taxon>
        <taxon>Bacillati</taxon>
        <taxon>Actinomycetota</taxon>
        <taxon>Actinomycetes</taxon>
        <taxon>Micrococcales</taxon>
        <taxon>Microbacteriaceae</taxon>
        <taxon>Conyzicola</taxon>
    </lineage>
</organism>
<dbReference type="Proteomes" id="UP000536685">
    <property type="component" value="Unassembled WGS sequence"/>
</dbReference>
<keyword evidence="2" id="KW-0238">DNA-binding</keyword>
<dbReference type="AlphaFoldDB" id="A0A841APN3"/>